<dbReference type="Proteomes" id="UP000665020">
    <property type="component" value="Chromosome"/>
</dbReference>
<dbReference type="GO" id="GO:0005829">
    <property type="term" value="C:cytosol"/>
    <property type="evidence" value="ECO:0007669"/>
    <property type="project" value="TreeGrafter"/>
</dbReference>
<feature type="domain" description="Carbohydrate kinase PfkB" evidence="5">
    <location>
        <begin position="4"/>
        <end position="288"/>
    </location>
</feature>
<sequence length="299" mass="33464">MKTLVIGAAIVDIIMKIPRLPKKGEDIFCNERTLSIGGCAYNVANILYNFDIDHDLFVPVGDGVYADIIKKNLKAKNYKVLVNDSEMDSGYSLCLVEDDGERTFINVKGIEGKYKKKWFDDLNMEEYQYIYVAGYQVCGKSGKTISHWLTEQENKNIFFAPGPVITEIEESVMKRIFSTRPILHLNKKEALDFTGKDSVEDSILALYELNKNNVFITMGGDGTLFYDGNKTTQMKGEKVKVVDTIGAGDSHIGAIISAYSMGYDFNYACILANKVAGKIVQVQGTKIDKESFDKLQFLV</sequence>
<dbReference type="PANTHER" id="PTHR10584:SF166">
    <property type="entry name" value="RIBOKINASE"/>
    <property type="match status" value="1"/>
</dbReference>
<dbReference type="GO" id="GO:0016301">
    <property type="term" value="F:kinase activity"/>
    <property type="evidence" value="ECO:0007669"/>
    <property type="project" value="UniProtKB-KW"/>
</dbReference>
<dbReference type="EMBL" id="CP046640">
    <property type="protein sequence ID" value="QTL99115.1"/>
    <property type="molecule type" value="Genomic_DNA"/>
</dbReference>
<protein>
    <recommendedName>
        <fullName evidence="5">Carbohydrate kinase PfkB domain-containing protein</fullName>
    </recommendedName>
</protein>
<dbReference type="GO" id="GO:0006796">
    <property type="term" value="P:phosphate-containing compound metabolic process"/>
    <property type="evidence" value="ECO:0007669"/>
    <property type="project" value="UniProtKB-ARBA"/>
</dbReference>
<dbReference type="PROSITE" id="PS00584">
    <property type="entry name" value="PFKB_KINASES_2"/>
    <property type="match status" value="1"/>
</dbReference>
<dbReference type="Pfam" id="PF00294">
    <property type="entry name" value="PfkB"/>
    <property type="match status" value="1"/>
</dbReference>
<name>A0A8A7KG95_9FIRM</name>
<dbReference type="InterPro" id="IPR011611">
    <property type="entry name" value="PfkB_dom"/>
</dbReference>
<proteinExistence type="inferred from homology"/>
<dbReference type="RefSeq" id="WP_230867510.1">
    <property type="nucleotide sequence ID" value="NZ_CP046640.1"/>
</dbReference>
<evidence type="ECO:0000256" key="1">
    <source>
        <dbReference type="ARBA" id="ARBA00010688"/>
    </source>
</evidence>
<evidence type="ECO:0000256" key="2">
    <source>
        <dbReference type="ARBA" id="ARBA00022679"/>
    </source>
</evidence>
<dbReference type="KEGG" id="ifn:GM661_14700"/>
<dbReference type="PANTHER" id="PTHR10584">
    <property type="entry name" value="SUGAR KINASE"/>
    <property type="match status" value="1"/>
</dbReference>
<keyword evidence="2 4" id="KW-0808">Transferase</keyword>
<dbReference type="InterPro" id="IPR029056">
    <property type="entry name" value="Ribokinase-like"/>
</dbReference>
<evidence type="ECO:0000313" key="6">
    <source>
        <dbReference type="EMBL" id="QTL99115.1"/>
    </source>
</evidence>
<reference evidence="6" key="1">
    <citation type="submission" date="2019-12" db="EMBL/GenBank/DDBJ databases">
        <authorList>
            <person name="zhang j."/>
            <person name="sun C.M."/>
        </authorList>
    </citation>
    <scope>NUCLEOTIDE SEQUENCE</scope>
    <source>
        <strain evidence="6">NS-1</strain>
    </source>
</reference>
<dbReference type="AlphaFoldDB" id="A0A8A7KG95"/>
<evidence type="ECO:0000256" key="4">
    <source>
        <dbReference type="RuleBase" id="RU003704"/>
    </source>
</evidence>
<comment type="similarity">
    <text evidence="1 4">Belongs to the carbohydrate kinase PfkB family.</text>
</comment>
<evidence type="ECO:0000313" key="7">
    <source>
        <dbReference type="Proteomes" id="UP000665020"/>
    </source>
</evidence>
<accession>A0A8A7KG95</accession>
<keyword evidence="7" id="KW-1185">Reference proteome</keyword>
<dbReference type="Gene3D" id="3.40.1190.20">
    <property type="match status" value="1"/>
</dbReference>
<dbReference type="InterPro" id="IPR002173">
    <property type="entry name" value="Carboh/pur_kinase_PfkB_CS"/>
</dbReference>
<dbReference type="InterPro" id="IPR002139">
    <property type="entry name" value="Ribo/fructo_kinase"/>
</dbReference>
<evidence type="ECO:0000256" key="3">
    <source>
        <dbReference type="ARBA" id="ARBA00022777"/>
    </source>
</evidence>
<dbReference type="PRINTS" id="PR00990">
    <property type="entry name" value="RIBOKINASE"/>
</dbReference>
<evidence type="ECO:0000259" key="5">
    <source>
        <dbReference type="Pfam" id="PF00294"/>
    </source>
</evidence>
<organism evidence="6 7">
    <name type="scientific">Iocasia fonsfrigidae</name>
    <dbReference type="NCBI Taxonomy" id="2682810"/>
    <lineage>
        <taxon>Bacteria</taxon>
        <taxon>Bacillati</taxon>
        <taxon>Bacillota</taxon>
        <taxon>Clostridia</taxon>
        <taxon>Halanaerobiales</taxon>
        <taxon>Halanaerobiaceae</taxon>
        <taxon>Iocasia</taxon>
    </lineage>
</organism>
<keyword evidence="3 4" id="KW-0418">Kinase</keyword>
<dbReference type="SUPFAM" id="SSF53613">
    <property type="entry name" value="Ribokinase-like"/>
    <property type="match status" value="1"/>
</dbReference>
<gene>
    <name evidence="6" type="ORF">GM661_14700</name>
</gene>